<sequence length="330" mass="33741">MKSQHSAASAEERNARIAVTIFPLLVLGGGAVALMIPTAFTGLAPAINPLLGVIMFGMGLTLTPPDFAMIAWRPIPVVIGVVAQFVVMPLLGLLVVSVLGLPAALAAGVILVGCCPGGTASNVVSYLAKGDVALSVAMTTVSTLLAPLLTPLLTLWLAGQYLPVDAGAMAWSIVQIVLIPVALGLAARLLLPRLVAAALPVLPWISVAAITLVVMAVVGLSAEAIFSAGLLVLLAVVLHNGLGYALGYGAARAFKLPIPSRRTTAIEVGMQNSGLAAGLARTHMTPESALPAAIFSVWHNVSGALLAAYWRRRGAAGETQRPAPETNLAS</sequence>
<feature type="transmembrane region" description="Helical" evidence="5">
    <location>
        <begin position="46"/>
        <end position="63"/>
    </location>
</feature>
<accession>A0ABN3B0D1</accession>
<feature type="transmembrane region" description="Helical" evidence="5">
    <location>
        <begin position="132"/>
        <end position="156"/>
    </location>
</feature>
<evidence type="ECO:0000256" key="2">
    <source>
        <dbReference type="ARBA" id="ARBA00022692"/>
    </source>
</evidence>
<name>A0ABN3B0D1_9MICC</name>
<keyword evidence="4 5" id="KW-0472">Membrane</keyword>
<gene>
    <name evidence="6" type="ORF">GCM10009784_25360</name>
</gene>
<dbReference type="InterPro" id="IPR002657">
    <property type="entry name" value="BilAc:Na_symport/Acr3"/>
</dbReference>
<feature type="transmembrane region" description="Helical" evidence="5">
    <location>
        <begin position="224"/>
        <end position="246"/>
    </location>
</feature>
<organism evidence="6 7">
    <name type="scientific">Arthrobacter parietis</name>
    <dbReference type="NCBI Taxonomy" id="271434"/>
    <lineage>
        <taxon>Bacteria</taxon>
        <taxon>Bacillati</taxon>
        <taxon>Actinomycetota</taxon>
        <taxon>Actinomycetes</taxon>
        <taxon>Micrococcales</taxon>
        <taxon>Micrococcaceae</taxon>
        <taxon>Arthrobacter</taxon>
    </lineage>
</organism>
<feature type="transmembrane region" description="Helical" evidence="5">
    <location>
        <begin position="21"/>
        <end position="40"/>
    </location>
</feature>
<comment type="caution">
    <text evidence="6">The sequence shown here is derived from an EMBL/GenBank/DDBJ whole genome shotgun (WGS) entry which is preliminary data.</text>
</comment>
<reference evidence="7" key="1">
    <citation type="journal article" date="2019" name="Int. J. Syst. Evol. Microbiol.">
        <title>The Global Catalogue of Microorganisms (GCM) 10K type strain sequencing project: providing services to taxonomists for standard genome sequencing and annotation.</title>
        <authorList>
            <consortium name="The Broad Institute Genomics Platform"/>
            <consortium name="The Broad Institute Genome Sequencing Center for Infectious Disease"/>
            <person name="Wu L."/>
            <person name="Ma J."/>
        </authorList>
    </citation>
    <scope>NUCLEOTIDE SEQUENCE [LARGE SCALE GENOMIC DNA]</scope>
    <source>
        <strain evidence="7">JCM 14917</strain>
    </source>
</reference>
<dbReference type="PANTHER" id="PTHR10361">
    <property type="entry name" value="SODIUM-BILE ACID COTRANSPORTER"/>
    <property type="match status" value="1"/>
</dbReference>
<evidence type="ECO:0000256" key="3">
    <source>
        <dbReference type="ARBA" id="ARBA00022989"/>
    </source>
</evidence>
<dbReference type="PANTHER" id="PTHR10361:SF28">
    <property type="entry name" value="P3 PROTEIN-RELATED"/>
    <property type="match status" value="1"/>
</dbReference>
<protein>
    <submittedName>
        <fullName evidence="6">Bile acid:sodium symporter family protein</fullName>
    </submittedName>
</protein>
<comment type="subcellular location">
    <subcellularLocation>
        <location evidence="1">Membrane</location>
        <topology evidence="1">Multi-pass membrane protein</topology>
    </subcellularLocation>
</comment>
<dbReference type="RefSeq" id="WP_346028481.1">
    <property type="nucleotide sequence ID" value="NZ_BAAAON010000003.1"/>
</dbReference>
<feature type="transmembrane region" description="Helical" evidence="5">
    <location>
        <begin position="168"/>
        <end position="187"/>
    </location>
</feature>
<feature type="transmembrane region" description="Helical" evidence="5">
    <location>
        <begin position="101"/>
        <end position="120"/>
    </location>
</feature>
<feature type="transmembrane region" description="Helical" evidence="5">
    <location>
        <begin position="75"/>
        <end position="95"/>
    </location>
</feature>
<dbReference type="InterPro" id="IPR038770">
    <property type="entry name" value="Na+/solute_symporter_sf"/>
</dbReference>
<evidence type="ECO:0000256" key="1">
    <source>
        <dbReference type="ARBA" id="ARBA00004141"/>
    </source>
</evidence>
<keyword evidence="7" id="KW-1185">Reference proteome</keyword>
<proteinExistence type="predicted"/>
<evidence type="ECO:0000313" key="6">
    <source>
        <dbReference type="EMBL" id="GAA2176897.1"/>
    </source>
</evidence>
<dbReference type="Pfam" id="PF01758">
    <property type="entry name" value="SBF"/>
    <property type="match status" value="1"/>
</dbReference>
<keyword evidence="2 5" id="KW-0812">Transmembrane</keyword>
<evidence type="ECO:0000313" key="7">
    <source>
        <dbReference type="Proteomes" id="UP001500974"/>
    </source>
</evidence>
<keyword evidence="3 5" id="KW-1133">Transmembrane helix</keyword>
<dbReference type="Proteomes" id="UP001500974">
    <property type="component" value="Unassembled WGS sequence"/>
</dbReference>
<evidence type="ECO:0000256" key="5">
    <source>
        <dbReference type="SAM" id="Phobius"/>
    </source>
</evidence>
<dbReference type="EMBL" id="BAAAON010000003">
    <property type="protein sequence ID" value="GAA2176897.1"/>
    <property type="molecule type" value="Genomic_DNA"/>
</dbReference>
<dbReference type="InterPro" id="IPR004710">
    <property type="entry name" value="Bilac:Na_transpt"/>
</dbReference>
<dbReference type="Gene3D" id="1.20.1530.20">
    <property type="match status" value="1"/>
</dbReference>
<evidence type="ECO:0000256" key="4">
    <source>
        <dbReference type="ARBA" id="ARBA00023136"/>
    </source>
</evidence>
<feature type="transmembrane region" description="Helical" evidence="5">
    <location>
        <begin position="194"/>
        <end position="218"/>
    </location>
</feature>